<dbReference type="SUPFAM" id="SSF82185">
    <property type="entry name" value="Histone H3 K4-specific methyltransferase SET7/9 N-terminal domain"/>
    <property type="match status" value="1"/>
</dbReference>
<feature type="region of interest" description="Disordered" evidence="2">
    <location>
        <begin position="292"/>
        <end position="323"/>
    </location>
</feature>
<sequence>MNNNQNMNMDFLNGITDQDVLCHSGKGKHPGTSNLRQTIEDNFVDYQEANKQRRKEIANDIVFDVQQSGGRFMKWDKDNQRYFELTNKDAVKRVRISFGNLKHTINQAIPKLLEDPGADVAPRPPPAVQATRRRGEEPHIIGNDFFFSVGDSVATAQRLMNNGDDLLTVGVTSASLDGNHLHDDDPSFDVQFQHQQDQQDDDDDDDETAVLSNKAALREDDYDDSPRAMLLALLSNDEGGKQLAQTLLSIVNSAGHQTITAKPRAVLRTLTLDEEAEETLMAAKESLLMEQRKQSKRFRRNAPETTEGTHLSERLEDDAMTKSSYSSQSVLSFQTKQDIPKLEIVKNLRMGRKKGWKKDRTYTGSTMGEDKKPHGMGFMIYDHGRILCGDWLHGVFQGRGLAIYEETGDMCFGTFLKGEVHGYATFMTKYTKYVGTYYKNQRHGKGLLIDVQRGTYNGDFVQGNFEGPGVYTAMNGDITKGDFVNWKLKEEIDDTCSSEADDEE</sequence>
<organism evidence="4 5">
    <name type="scientific">Cylindrotheca closterium</name>
    <dbReference type="NCBI Taxonomy" id="2856"/>
    <lineage>
        <taxon>Eukaryota</taxon>
        <taxon>Sar</taxon>
        <taxon>Stramenopiles</taxon>
        <taxon>Ochrophyta</taxon>
        <taxon>Bacillariophyta</taxon>
        <taxon>Bacillariophyceae</taxon>
        <taxon>Bacillariophycidae</taxon>
        <taxon>Bacillariales</taxon>
        <taxon>Bacillariaceae</taxon>
        <taxon>Cylindrotheca</taxon>
    </lineage>
</organism>
<gene>
    <name evidence="4" type="ORF">CYCCA115_LOCUS11511</name>
</gene>
<dbReference type="PANTHER" id="PTHR23084:SF263">
    <property type="entry name" value="MORN REPEAT-CONTAINING PROTEIN 1"/>
    <property type="match status" value="1"/>
</dbReference>
<dbReference type="InterPro" id="IPR049227">
    <property type="entry name" value="DUF6824"/>
</dbReference>
<dbReference type="AlphaFoldDB" id="A0AAD2JGT4"/>
<evidence type="ECO:0000259" key="3">
    <source>
        <dbReference type="Pfam" id="PF20710"/>
    </source>
</evidence>
<proteinExistence type="predicted"/>
<dbReference type="Pfam" id="PF20710">
    <property type="entry name" value="DUF6824"/>
    <property type="match status" value="1"/>
</dbReference>
<evidence type="ECO:0000313" key="4">
    <source>
        <dbReference type="EMBL" id="CAJ1948214.1"/>
    </source>
</evidence>
<dbReference type="Proteomes" id="UP001295423">
    <property type="component" value="Unassembled WGS sequence"/>
</dbReference>
<feature type="domain" description="DUF6824" evidence="3">
    <location>
        <begin position="19"/>
        <end position="95"/>
    </location>
</feature>
<accession>A0AAD2JGT4</accession>
<dbReference type="InterPro" id="IPR003409">
    <property type="entry name" value="MORN"/>
</dbReference>
<comment type="caution">
    <text evidence="4">The sequence shown here is derived from an EMBL/GenBank/DDBJ whole genome shotgun (WGS) entry which is preliminary data.</text>
</comment>
<reference evidence="4" key="1">
    <citation type="submission" date="2023-08" db="EMBL/GenBank/DDBJ databases">
        <authorList>
            <person name="Audoor S."/>
            <person name="Bilcke G."/>
        </authorList>
    </citation>
    <scope>NUCLEOTIDE SEQUENCE</scope>
</reference>
<dbReference type="Gene3D" id="2.20.110.10">
    <property type="entry name" value="Histone H3 K4-specific methyltransferase SET7/9 N-terminal domain"/>
    <property type="match status" value="1"/>
</dbReference>
<name>A0AAD2JGT4_9STRA</name>
<evidence type="ECO:0000313" key="5">
    <source>
        <dbReference type="Proteomes" id="UP001295423"/>
    </source>
</evidence>
<evidence type="ECO:0000256" key="2">
    <source>
        <dbReference type="SAM" id="MobiDB-lite"/>
    </source>
</evidence>
<keyword evidence="5" id="KW-1185">Reference proteome</keyword>
<dbReference type="PANTHER" id="PTHR23084">
    <property type="entry name" value="PHOSPHATIDYLINOSITOL-4-PHOSPHATE 5-KINASE RELATED"/>
    <property type="match status" value="1"/>
</dbReference>
<evidence type="ECO:0000256" key="1">
    <source>
        <dbReference type="ARBA" id="ARBA00022737"/>
    </source>
</evidence>
<dbReference type="EMBL" id="CAKOGP040001746">
    <property type="protein sequence ID" value="CAJ1948214.1"/>
    <property type="molecule type" value="Genomic_DNA"/>
</dbReference>
<dbReference type="Pfam" id="PF02493">
    <property type="entry name" value="MORN"/>
    <property type="match status" value="2"/>
</dbReference>
<feature type="compositionally biased region" description="Basic and acidic residues" evidence="2">
    <location>
        <begin position="310"/>
        <end position="320"/>
    </location>
</feature>
<protein>
    <recommendedName>
        <fullName evidence="3">DUF6824 domain-containing protein</fullName>
    </recommendedName>
</protein>
<keyword evidence="1" id="KW-0677">Repeat</keyword>